<sequence length="87" mass="10414">MKWELDFTPHAEKQLFKLDKLVARRITKELFKLRDSSNPKEHCKALTAQYSGLWRYRVGNYRVILDLNQKQLVILALEVGHRSKIYR</sequence>
<gene>
    <name evidence="3" type="ORF">E4U03_07645</name>
</gene>
<comment type="caution">
    <text evidence="3">The sequence shown here is derived from an EMBL/GenBank/DDBJ whole genome shotgun (WGS) entry which is preliminary data.</text>
</comment>
<dbReference type="EMBL" id="SPQC01000024">
    <property type="protein sequence ID" value="TFU21973.1"/>
    <property type="molecule type" value="Genomic_DNA"/>
</dbReference>
<dbReference type="SUPFAM" id="SSF143011">
    <property type="entry name" value="RelE-like"/>
    <property type="match status" value="1"/>
</dbReference>
<proteinExistence type="inferred from homology"/>
<dbReference type="OrthoDB" id="5326046at2"/>
<dbReference type="PANTHER" id="PTHR35601:SF1">
    <property type="entry name" value="TOXIN RELE"/>
    <property type="match status" value="1"/>
</dbReference>
<evidence type="ECO:0000256" key="2">
    <source>
        <dbReference type="ARBA" id="ARBA00022649"/>
    </source>
</evidence>
<dbReference type="Pfam" id="PF05016">
    <property type="entry name" value="ParE_toxin"/>
    <property type="match status" value="1"/>
</dbReference>
<evidence type="ECO:0000313" key="4">
    <source>
        <dbReference type="Proteomes" id="UP000297951"/>
    </source>
</evidence>
<keyword evidence="2" id="KW-1277">Toxin-antitoxin system</keyword>
<dbReference type="InterPro" id="IPR035093">
    <property type="entry name" value="RelE/ParE_toxin_dom_sf"/>
</dbReference>
<dbReference type="Proteomes" id="UP000297951">
    <property type="component" value="Unassembled WGS sequence"/>
</dbReference>
<dbReference type="InterPro" id="IPR007712">
    <property type="entry name" value="RelE/ParE_toxin"/>
</dbReference>
<dbReference type="NCBIfam" id="TIGR02385">
    <property type="entry name" value="RelE_StbE"/>
    <property type="match status" value="1"/>
</dbReference>
<accession>A0A4Y9F406</accession>
<dbReference type="PANTHER" id="PTHR35601">
    <property type="entry name" value="TOXIN RELE"/>
    <property type="match status" value="1"/>
</dbReference>
<evidence type="ECO:0000256" key="1">
    <source>
        <dbReference type="ARBA" id="ARBA00006226"/>
    </source>
</evidence>
<dbReference type="Gene3D" id="3.30.2310.20">
    <property type="entry name" value="RelE-like"/>
    <property type="match status" value="1"/>
</dbReference>
<comment type="similarity">
    <text evidence="1">Belongs to the RelE toxin family.</text>
</comment>
<organism evidence="3 4">
    <name type="scientific">Rothia nasimurium</name>
    <dbReference type="NCBI Taxonomy" id="85336"/>
    <lineage>
        <taxon>Bacteria</taxon>
        <taxon>Bacillati</taxon>
        <taxon>Actinomycetota</taxon>
        <taxon>Actinomycetes</taxon>
        <taxon>Micrococcales</taxon>
        <taxon>Micrococcaceae</taxon>
        <taxon>Rothia</taxon>
    </lineage>
</organism>
<protein>
    <submittedName>
        <fullName evidence="3">Type II toxin-antitoxin system RelE/ParE family toxin</fullName>
    </submittedName>
</protein>
<name>A0A4Y9F406_9MICC</name>
<dbReference type="AlphaFoldDB" id="A0A4Y9F406"/>
<dbReference type="RefSeq" id="WP_135012963.1">
    <property type="nucleotide sequence ID" value="NZ_JADGLK010000024.1"/>
</dbReference>
<evidence type="ECO:0000313" key="3">
    <source>
        <dbReference type="EMBL" id="TFU21973.1"/>
    </source>
</evidence>
<reference evidence="3 4" key="1">
    <citation type="submission" date="2019-03" db="EMBL/GenBank/DDBJ databases">
        <title>Diversity of the mouse oral microbiome.</title>
        <authorList>
            <person name="Joseph S."/>
            <person name="Aduse-Opoku J."/>
            <person name="Curtis M."/>
            <person name="Wade W."/>
            <person name="Hashim A."/>
        </authorList>
    </citation>
    <scope>NUCLEOTIDE SEQUENCE [LARGE SCALE GENOMIC DNA]</scope>
    <source>
        <strain evidence="4">irhom_31</strain>
    </source>
</reference>